<name>L7F152_STRT8</name>
<dbReference type="EMBL" id="AEJB01000421">
    <property type="protein sequence ID" value="ELP64879.1"/>
    <property type="molecule type" value="Genomic_DNA"/>
</dbReference>
<protein>
    <submittedName>
        <fullName evidence="1">Uncharacterized protein</fullName>
    </submittedName>
</protein>
<dbReference type="Proteomes" id="UP000010931">
    <property type="component" value="Unassembled WGS sequence"/>
</dbReference>
<organism evidence="1 2">
    <name type="scientific">Streptomyces turgidiscabies (strain Car8)</name>
    <dbReference type="NCBI Taxonomy" id="698760"/>
    <lineage>
        <taxon>Bacteria</taxon>
        <taxon>Bacillati</taxon>
        <taxon>Actinomycetota</taxon>
        <taxon>Actinomycetes</taxon>
        <taxon>Kitasatosporales</taxon>
        <taxon>Streptomycetaceae</taxon>
        <taxon>Streptomyces</taxon>
    </lineage>
</organism>
<keyword evidence="2" id="KW-1185">Reference proteome</keyword>
<gene>
    <name evidence="1" type="ORF">STRTUCAR8_03284</name>
</gene>
<proteinExistence type="predicted"/>
<sequence length="196" mass="21744">MVEWHEAASSTGTRVVFQDHAVKPADLKREADSMLVFWIENQHGYYWAVDPESTDRQVLDRTNTSDTWRPTGENLERFLLHRTVHEALTGTEVKFSAVVPTEVLESGALDGFSALPFAPAVNESSSTRWLCSGDALARVAPPPAGYAPPGQESWMLTIAAAPGADLRKYRAGLEPHVLERPRREERPDKVIPAPPF</sequence>
<comment type="caution">
    <text evidence="1">The sequence shown here is derived from an EMBL/GenBank/DDBJ whole genome shotgun (WGS) entry which is preliminary data.</text>
</comment>
<evidence type="ECO:0000313" key="1">
    <source>
        <dbReference type="EMBL" id="ELP64879.1"/>
    </source>
</evidence>
<reference evidence="1 2" key="1">
    <citation type="journal article" date="2011" name="Plasmid">
        <title>Streptomyces turgidiscabies Car8 contains a modular pathogenicity island that shares virulence genes with other actinobacterial plant pathogens.</title>
        <authorList>
            <person name="Huguet-Tapia J.C."/>
            <person name="Badger J.H."/>
            <person name="Loria R."/>
            <person name="Pettis G.S."/>
        </authorList>
    </citation>
    <scope>NUCLEOTIDE SEQUENCE [LARGE SCALE GENOMIC DNA]</scope>
    <source>
        <strain evidence="1 2">Car8</strain>
    </source>
</reference>
<dbReference type="PATRIC" id="fig|698760.3.peg.6260"/>
<dbReference type="AlphaFoldDB" id="L7F152"/>
<evidence type="ECO:0000313" key="2">
    <source>
        <dbReference type="Proteomes" id="UP000010931"/>
    </source>
</evidence>
<accession>L7F152</accession>